<dbReference type="Gene3D" id="1.10.1410.10">
    <property type="match status" value="1"/>
</dbReference>
<keyword evidence="17" id="KW-0548">Nucleotidyltransferase</keyword>
<evidence type="ECO:0000259" key="16">
    <source>
        <dbReference type="Pfam" id="PF20750"/>
    </source>
</evidence>
<feature type="compositionally biased region" description="Basic and acidic residues" evidence="14">
    <location>
        <begin position="1021"/>
        <end position="1046"/>
    </location>
</feature>
<evidence type="ECO:0000256" key="1">
    <source>
        <dbReference type="ARBA" id="ARBA00001936"/>
    </source>
</evidence>
<sequence>MAKQPPTKRRKKSLLKAEQYDLIAEAWTHYKSYIGASDDDEEIEEEEELEEEEERDIDEIFEVVSLLSQLDIQTKKMQKKCDACDVFNTDSFESIQSILPIMFSMTYLHIANHSMSEELEQSPEYYLEQSLMYWPENPAANSLLADYHKQMNLGSDMTTICDLYVKAATYAGTVKDAAAKFCEASSEKEEDRFNLKEIVDILVMGGALDMSEEDDDDEQEEEEEDDEGDEEEFHSCSNVEVTSSFMAAMLLSCLDRHDDALVQLQKFRLAIVFIQVWKTALGSQDSDDKKKSAIDRHDYNNRGYYSYYFDITKKTRNVVEDAIVNHLLPMAERHSRKAQITSTKIVGAECKHEVSHPIVSSVLYLTGGGAGAGSTIVFDQTPDATENATQVWLSEPKNNHFMNFPGNLLHGVLPCVGGSSSDSDIDKNRLTLMVGFWTRDVTKGMKNRNYKEHSWVMEAQKKVKQASGNEVEATALKVASPAWETIDYPDDMEEESAPLDVPASLDHQYFVSNAPHCFTTRLTSGSMPPPIDLTATIGGRKVTPALPIVDGSSSPPNELKFNASLSSFISQNVPLESVEGIRTRERVLCGGELFTSGSYRLGVHEPGADIDTIVVVPSICTKEDFFGSGYVPPDSMVQDDDDEDVNNEIRDPDSLAERIRRHPDVTNFIPVEGAAVPILTFDWEGINIDLLFARLNAPSVPANFDIDNDMVLSGVDSSTEKSLNGPRVTNLIAALVGGTEERYQTFLTVVRLVRKWAKARGLYSNKLGYWGGVNINIAVALPHDAELGLPVWNAFQAATMRQVAPMITPAYPAMNSTLSVSRQTLQILHEEFARGHNVVDKLYKDWQKGDVLDKESMCIVGPSQSDAQSWAGFVVSRLRKLVSDQLGRSLPLKKIQLWPKEFSACVAERSALLTHAQRANSITYFIGFRVDTLRMRGSELDIERQLQNFSKFELSRFHPLTPGMDVLPKTFGVKELPKVCFEDVYEGGKVAAMKRRRMLIEADPKRIEAKNKKKLAKLKKKMEAMKRKKEESKASEEKVEADMKEEVDAEAQESRKRKRDGDDANGEDDNLDAEKEEEEEAALLESALDKIQDSAGVVQHKTREEAEIDRQKLLAGELLHDEDVEVKTEQQDRKLTREEMEKEMLASSGLVIVSDDEATIVGGNKILPWRYGYKNAAGVKKEEPDQKKEKEEQEESKPTPLITNRVAFKFKTKFDVVELDESGKVIDKGDDDFTPSLKWTGRKGGFEFKLGERGLGYYRTGKKVVIPSNMAYS</sequence>
<comment type="similarity">
    <text evidence="4">Belongs to the poly(A) polymerase family.</text>
</comment>
<keyword evidence="9" id="KW-0547">Nucleotide-binding</keyword>
<dbReference type="PANTHER" id="PTHR10682:SF10">
    <property type="entry name" value="POLYNUCLEOTIDE ADENYLYLTRANSFERASE"/>
    <property type="match status" value="1"/>
</dbReference>
<keyword evidence="7 17" id="KW-0808">Transferase</keyword>
<evidence type="ECO:0000256" key="8">
    <source>
        <dbReference type="ARBA" id="ARBA00022723"/>
    </source>
</evidence>
<gene>
    <name evidence="17" type="ORF">QTG54_000538</name>
</gene>
<dbReference type="SUPFAM" id="SSF81301">
    <property type="entry name" value="Nucleotidyltransferase"/>
    <property type="match status" value="1"/>
</dbReference>
<name>A0AAD8YL38_9STRA</name>
<keyword evidence="11" id="KW-0460">Magnesium</keyword>
<evidence type="ECO:0000256" key="4">
    <source>
        <dbReference type="ARBA" id="ARBA00010912"/>
    </source>
</evidence>
<dbReference type="AlphaFoldDB" id="A0AAD8YL38"/>
<feature type="region of interest" description="Disordered" evidence="14">
    <location>
        <begin position="1178"/>
        <end position="1199"/>
    </location>
</feature>
<feature type="compositionally biased region" description="Basic residues" evidence="14">
    <location>
        <begin position="1011"/>
        <end position="1020"/>
    </location>
</feature>
<dbReference type="Pfam" id="PF04928">
    <property type="entry name" value="PAP_central"/>
    <property type="match status" value="1"/>
</dbReference>
<keyword evidence="12" id="KW-0539">Nucleus</keyword>
<dbReference type="GO" id="GO:0005634">
    <property type="term" value="C:nucleus"/>
    <property type="evidence" value="ECO:0007669"/>
    <property type="project" value="UniProtKB-SubCell"/>
</dbReference>
<dbReference type="Gene3D" id="3.30.70.590">
    <property type="entry name" value="Poly(A) polymerase predicted RNA binding domain"/>
    <property type="match status" value="1"/>
</dbReference>
<evidence type="ECO:0000313" key="18">
    <source>
        <dbReference type="Proteomes" id="UP001224775"/>
    </source>
</evidence>
<dbReference type="InterPro" id="IPR007012">
    <property type="entry name" value="PolA_pol_cen_dom"/>
</dbReference>
<evidence type="ECO:0000256" key="2">
    <source>
        <dbReference type="ARBA" id="ARBA00001946"/>
    </source>
</evidence>
<feature type="compositionally biased region" description="Basic and acidic residues" evidence="14">
    <location>
        <begin position="1179"/>
        <end position="1197"/>
    </location>
</feature>
<comment type="cofactor">
    <cofactor evidence="1">
        <name>Mn(2+)</name>
        <dbReference type="ChEBI" id="CHEBI:29035"/>
    </cofactor>
</comment>
<dbReference type="Pfam" id="PF20750">
    <property type="entry name" value="PAP_NTPase"/>
    <property type="match status" value="1"/>
</dbReference>
<feature type="region of interest" description="Disordered" evidence="14">
    <location>
        <begin position="209"/>
        <end position="234"/>
    </location>
</feature>
<dbReference type="SUPFAM" id="SSF55003">
    <property type="entry name" value="PAP/Archaeal CCA-adding enzyme, C-terminal domain"/>
    <property type="match status" value="1"/>
</dbReference>
<evidence type="ECO:0000256" key="5">
    <source>
        <dbReference type="ARBA" id="ARBA00012388"/>
    </source>
</evidence>
<dbReference type="InterPro" id="IPR048840">
    <property type="entry name" value="PolA_pol_NTPase"/>
</dbReference>
<keyword evidence="8" id="KW-0479">Metal-binding</keyword>
<keyword evidence="13" id="KW-0175">Coiled coil</keyword>
<keyword evidence="10" id="KW-0067">ATP-binding</keyword>
<evidence type="ECO:0000256" key="10">
    <source>
        <dbReference type="ARBA" id="ARBA00022840"/>
    </source>
</evidence>
<comment type="caution">
    <text evidence="17">The sequence shown here is derived from an EMBL/GenBank/DDBJ whole genome shotgun (WGS) entry which is preliminary data.</text>
</comment>
<dbReference type="EC" id="2.7.7.19" evidence="5"/>
<comment type="subcellular location">
    <subcellularLocation>
        <location evidence="3">Nucleus</location>
    </subcellularLocation>
</comment>
<accession>A0AAD8YL38</accession>
<dbReference type="GO" id="GO:0005524">
    <property type="term" value="F:ATP binding"/>
    <property type="evidence" value="ECO:0007669"/>
    <property type="project" value="UniProtKB-KW"/>
</dbReference>
<evidence type="ECO:0000256" key="14">
    <source>
        <dbReference type="SAM" id="MobiDB-lite"/>
    </source>
</evidence>
<dbReference type="CDD" id="cd05402">
    <property type="entry name" value="NT_PAP_TUTase"/>
    <property type="match status" value="1"/>
</dbReference>
<evidence type="ECO:0000256" key="7">
    <source>
        <dbReference type="ARBA" id="ARBA00022679"/>
    </source>
</evidence>
<dbReference type="GO" id="GO:1990817">
    <property type="term" value="F:poly(A) RNA polymerase activity"/>
    <property type="evidence" value="ECO:0007669"/>
    <property type="project" value="UniProtKB-EC"/>
</dbReference>
<comment type="cofactor">
    <cofactor evidence="2">
        <name>Mg(2+)</name>
        <dbReference type="ChEBI" id="CHEBI:18420"/>
    </cofactor>
</comment>
<protein>
    <recommendedName>
        <fullName evidence="5">polynucleotide adenylyltransferase</fullName>
        <ecNumber evidence="5">2.7.7.19</ecNumber>
    </recommendedName>
</protein>
<keyword evidence="6" id="KW-0507">mRNA processing</keyword>
<evidence type="ECO:0000256" key="13">
    <source>
        <dbReference type="SAM" id="Coils"/>
    </source>
</evidence>
<reference evidence="17" key="1">
    <citation type="submission" date="2023-06" db="EMBL/GenBank/DDBJ databases">
        <title>Survivors Of The Sea: Transcriptome response of Skeletonema marinoi to long-term dormancy.</title>
        <authorList>
            <person name="Pinder M.I.M."/>
            <person name="Kourtchenko O."/>
            <person name="Robertson E.K."/>
            <person name="Larsson T."/>
            <person name="Maumus F."/>
            <person name="Osuna-Cruz C.M."/>
            <person name="Vancaester E."/>
            <person name="Stenow R."/>
            <person name="Vandepoele K."/>
            <person name="Ploug H."/>
            <person name="Bruchert V."/>
            <person name="Godhe A."/>
            <person name="Topel M."/>
        </authorList>
    </citation>
    <scope>NUCLEOTIDE SEQUENCE</scope>
    <source>
        <strain evidence="17">R05AC</strain>
    </source>
</reference>
<proteinExistence type="inferred from homology"/>
<evidence type="ECO:0000259" key="15">
    <source>
        <dbReference type="Pfam" id="PF04928"/>
    </source>
</evidence>
<evidence type="ECO:0000256" key="11">
    <source>
        <dbReference type="ARBA" id="ARBA00022842"/>
    </source>
</evidence>
<feature type="domain" description="Poly(A) polymerase nucleotidyltransferase" evidence="16">
    <location>
        <begin position="590"/>
        <end position="736"/>
    </location>
</feature>
<evidence type="ECO:0000256" key="9">
    <source>
        <dbReference type="ARBA" id="ARBA00022741"/>
    </source>
</evidence>
<dbReference type="GO" id="GO:0003723">
    <property type="term" value="F:RNA binding"/>
    <property type="evidence" value="ECO:0007669"/>
    <property type="project" value="InterPro"/>
</dbReference>
<dbReference type="Gene3D" id="3.30.460.10">
    <property type="entry name" value="Beta Polymerase, domain 2"/>
    <property type="match status" value="1"/>
</dbReference>
<evidence type="ECO:0000313" key="17">
    <source>
        <dbReference type="EMBL" id="KAK1748599.1"/>
    </source>
</evidence>
<dbReference type="GO" id="GO:0006397">
    <property type="term" value="P:mRNA processing"/>
    <property type="evidence" value="ECO:0007669"/>
    <property type="project" value="UniProtKB-KW"/>
</dbReference>
<dbReference type="Proteomes" id="UP001224775">
    <property type="component" value="Unassembled WGS sequence"/>
</dbReference>
<dbReference type="GO" id="GO:0031123">
    <property type="term" value="P:RNA 3'-end processing"/>
    <property type="evidence" value="ECO:0007669"/>
    <property type="project" value="InterPro"/>
</dbReference>
<dbReference type="PANTHER" id="PTHR10682">
    <property type="entry name" value="POLY A POLYMERASE"/>
    <property type="match status" value="1"/>
</dbReference>
<evidence type="ECO:0000256" key="12">
    <source>
        <dbReference type="ARBA" id="ARBA00023242"/>
    </source>
</evidence>
<dbReference type="EMBL" id="JATAAI010000001">
    <property type="protein sequence ID" value="KAK1748599.1"/>
    <property type="molecule type" value="Genomic_DNA"/>
</dbReference>
<dbReference type="SUPFAM" id="SSF81631">
    <property type="entry name" value="PAP/OAS1 substrate-binding domain"/>
    <property type="match status" value="1"/>
</dbReference>
<feature type="region of interest" description="Disordered" evidence="14">
    <location>
        <begin position="1011"/>
        <end position="1087"/>
    </location>
</feature>
<feature type="compositionally biased region" description="Acidic residues" evidence="14">
    <location>
        <begin position="1063"/>
        <end position="1082"/>
    </location>
</feature>
<feature type="coiled-coil region" evidence="13">
    <location>
        <begin position="36"/>
        <end position="63"/>
    </location>
</feature>
<keyword evidence="18" id="KW-1185">Reference proteome</keyword>
<evidence type="ECO:0000256" key="3">
    <source>
        <dbReference type="ARBA" id="ARBA00004123"/>
    </source>
</evidence>
<feature type="compositionally biased region" description="Acidic residues" evidence="14">
    <location>
        <begin position="210"/>
        <end position="232"/>
    </location>
</feature>
<dbReference type="GO" id="GO:0046872">
    <property type="term" value="F:metal ion binding"/>
    <property type="evidence" value="ECO:0007669"/>
    <property type="project" value="UniProtKB-KW"/>
</dbReference>
<feature type="domain" description="Poly(A) polymerase central" evidence="15">
    <location>
        <begin position="783"/>
        <end position="845"/>
    </location>
</feature>
<organism evidence="17 18">
    <name type="scientific">Skeletonema marinoi</name>
    <dbReference type="NCBI Taxonomy" id="267567"/>
    <lineage>
        <taxon>Eukaryota</taxon>
        <taxon>Sar</taxon>
        <taxon>Stramenopiles</taxon>
        <taxon>Ochrophyta</taxon>
        <taxon>Bacillariophyta</taxon>
        <taxon>Coscinodiscophyceae</taxon>
        <taxon>Thalassiosirophycidae</taxon>
        <taxon>Thalassiosirales</taxon>
        <taxon>Skeletonemataceae</taxon>
        <taxon>Skeletonema</taxon>
        <taxon>Skeletonema marinoi-dohrnii complex</taxon>
    </lineage>
</organism>
<evidence type="ECO:0000256" key="6">
    <source>
        <dbReference type="ARBA" id="ARBA00022664"/>
    </source>
</evidence>
<dbReference type="InterPro" id="IPR043519">
    <property type="entry name" value="NT_sf"/>
</dbReference>
<dbReference type="InterPro" id="IPR011068">
    <property type="entry name" value="NuclTrfase_I-like_C"/>
</dbReference>